<dbReference type="Proteomes" id="UP001328107">
    <property type="component" value="Unassembled WGS sequence"/>
</dbReference>
<evidence type="ECO:0000256" key="2">
    <source>
        <dbReference type="ARBA" id="ARBA00022803"/>
    </source>
</evidence>
<dbReference type="PANTHER" id="PTHR22767">
    <property type="entry name" value="N-TERMINAL ACETYLTRANSFERASE-RELATED"/>
    <property type="match status" value="1"/>
</dbReference>
<dbReference type="EMBL" id="BTRK01000003">
    <property type="protein sequence ID" value="GMR39894.1"/>
    <property type="molecule type" value="Genomic_DNA"/>
</dbReference>
<evidence type="ECO:0000313" key="5">
    <source>
        <dbReference type="Proteomes" id="UP001328107"/>
    </source>
</evidence>
<keyword evidence="2" id="KW-0802">TPR repeat</keyword>
<evidence type="ECO:0000256" key="3">
    <source>
        <dbReference type="ARBA" id="ARBA00029872"/>
    </source>
</evidence>
<name>A0AAN4ZHA1_9BILA</name>
<organism evidence="4 5">
    <name type="scientific">Pristionchus mayeri</name>
    <dbReference type="NCBI Taxonomy" id="1317129"/>
    <lineage>
        <taxon>Eukaryota</taxon>
        <taxon>Metazoa</taxon>
        <taxon>Ecdysozoa</taxon>
        <taxon>Nematoda</taxon>
        <taxon>Chromadorea</taxon>
        <taxon>Rhabditida</taxon>
        <taxon>Rhabditina</taxon>
        <taxon>Diplogasteromorpha</taxon>
        <taxon>Diplogasteroidea</taxon>
        <taxon>Neodiplogasteridae</taxon>
        <taxon>Pristionchus</taxon>
    </lineage>
</organism>
<dbReference type="Pfam" id="PF09797">
    <property type="entry name" value="NatB_MDM20"/>
    <property type="match status" value="1"/>
</dbReference>
<reference evidence="5" key="1">
    <citation type="submission" date="2022-10" db="EMBL/GenBank/DDBJ databases">
        <title>Genome assembly of Pristionchus species.</title>
        <authorList>
            <person name="Yoshida K."/>
            <person name="Sommer R.J."/>
        </authorList>
    </citation>
    <scope>NUCLEOTIDE SEQUENCE [LARGE SCALE GENOMIC DNA]</scope>
    <source>
        <strain evidence="5">RS5460</strain>
    </source>
</reference>
<protein>
    <recommendedName>
        <fullName evidence="3">N-terminal acetyltransferase B complex subunit MDM20 homolog</fullName>
    </recommendedName>
</protein>
<feature type="non-terminal residue" evidence="4">
    <location>
        <position position="1"/>
    </location>
</feature>
<keyword evidence="5" id="KW-1185">Reference proteome</keyword>
<gene>
    <name evidence="4" type="ORF">PMAYCL1PPCAC_10089</name>
</gene>
<proteinExistence type="inferred from homology"/>
<evidence type="ECO:0000313" key="4">
    <source>
        <dbReference type="EMBL" id="GMR39894.1"/>
    </source>
</evidence>
<dbReference type="SUPFAM" id="SSF48452">
    <property type="entry name" value="TPR-like"/>
    <property type="match status" value="1"/>
</dbReference>
<comment type="caution">
    <text evidence="4">The sequence shown here is derived from an EMBL/GenBank/DDBJ whole genome shotgun (WGS) entry which is preliminary data.</text>
</comment>
<dbReference type="InterPro" id="IPR019183">
    <property type="entry name" value="NAA25_NatB_aux_su"/>
</dbReference>
<dbReference type="PANTHER" id="PTHR22767:SF3">
    <property type="entry name" value="N-ALPHA-ACETYLTRANSFERASE 25, NATB AUXILIARY SUBUNIT"/>
    <property type="match status" value="1"/>
</dbReference>
<accession>A0AAN4ZHA1</accession>
<sequence length="921" mass="102800">SLVMSAKAVEERRLRLVYDALDNYNAKAALKESEKVLKKHPGMQTAKVLRALALIRLERLTEAVQILEEVQANLDDYEESTLQAFVHCFKELNQPERICELYAKAVAAKPDENYYSHLFMSYARVCNYKDQQKTALALNRIAPSQPYYLWAVMSVIMQATENPEMGKKMLLPLAEKMLTKIYDENKQEWKNSQQIELNVLVLEKQGRKSEAADLLESPGAAALLTPTAGMLLIRVLQLRADAKQWAVVLEKAEEGLWKTEAAVDQWLLWVHLLDAAFALAEEAGEMEEKMKFIDRAFAAVVKACETAPTYRGPYMAHFEFVARAQRVGVHDPEKHGDAVALLVAYARRFHSKPTCFIDLIKWLHMAGSEERQAEVEAGISAIVDEEMKKSLETREKGDDDTDLPTTSQAECWSIVLHERVRRWYGREVAAGPQERRSRVLRLARSQLHVSGVPQAAASLTLLAAEGAYLCYRLDGDARALYEAMLLLETAARAHSEDYLARLILMHLYTLLGVPSRMRALSEQLDIKMVQRDSLGHLGFHAAEIGGHVHFGSIHYTSLGEFYDLADREISECIVSAYKNGSFAQIEGVVGMRRRMRKSIMAVAADVANRWISAAFSLKVIEHVVTIMKGDEDPAEWESLSDNRDYTIIPACDQQLADEIKQYGTTAREEMIDLSRLRHLIMRVSAAVARGSIEAGRGLFANLTEQLAHCKATYTEEQTPPPGFANTPPAFLGEWVHGPFLAPLLRLLSGALDAIEAGGDEKGEAERLPSETEMSSLYSSLVAAIGAAIDTPPTRNTVLPLSTAMRLSSRAAQSIAFCRQLLRIISLRLVGEKTTASKKAVRDSLAALSEATRRAGDELGEQMERARERLEQAQDECFPTVDEAFWNVEWAALLLSEKKEVDVTIARAHTSAIQELQACLKS</sequence>
<evidence type="ECO:0000256" key="1">
    <source>
        <dbReference type="ARBA" id="ARBA00006298"/>
    </source>
</evidence>
<comment type="similarity">
    <text evidence="1">Belongs to the MDM20/NAA25 family.</text>
</comment>
<dbReference type="GO" id="GO:0031416">
    <property type="term" value="C:NatB complex"/>
    <property type="evidence" value="ECO:0007669"/>
    <property type="project" value="TreeGrafter"/>
</dbReference>
<dbReference type="Gene3D" id="1.25.40.1040">
    <property type="match status" value="1"/>
</dbReference>
<dbReference type="AlphaFoldDB" id="A0AAN4ZHA1"/>
<dbReference type="InterPro" id="IPR011990">
    <property type="entry name" value="TPR-like_helical_dom_sf"/>
</dbReference>